<proteinExistence type="predicted"/>
<feature type="compositionally biased region" description="Polar residues" evidence="1">
    <location>
        <begin position="149"/>
        <end position="159"/>
    </location>
</feature>
<evidence type="ECO:0000313" key="2">
    <source>
        <dbReference type="EMBL" id="SFK88317.1"/>
    </source>
</evidence>
<feature type="compositionally biased region" description="Basic residues" evidence="1">
    <location>
        <begin position="103"/>
        <end position="120"/>
    </location>
</feature>
<sequence length="212" mass="23600">MARRKLKVFQTQFSFYDTVVSASSQAAALRVWGTHQNLFAGGDARIATDEAAVQAALKHPETPLRRVVGSKDPFQLVPASLPKEPDAPARSSARGGQSQTRRLIQRRIERRSRQLKRRSKSSMAIAHARKPIFDCAKTNWTPPRHPLRASTSRQGNWWRQPSLRPAKPIGKPAAGGDCFTPRKRPMRGSACSRRTTEKKTAALLPRAHKAPI</sequence>
<keyword evidence="3" id="KW-1185">Reference proteome</keyword>
<organism evidence="2 3">
    <name type="scientific">Methylocapsa palsarum</name>
    <dbReference type="NCBI Taxonomy" id="1612308"/>
    <lineage>
        <taxon>Bacteria</taxon>
        <taxon>Pseudomonadati</taxon>
        <taxon>Pseudomonadota</taxon>
        <taxon>Alphaproteobacteria</taxon>
        <taxon>Hyphomicrobiales</taxon>
        <taxon>Beijerinckiaceae</taxon>
        <taxon>Methylocapsa</taxon>
    </lineage>
</organism>
<evidence type="ECO:0000256" key="1">
    <source>
        <dbReference type="SAM" id="MobiDB-lite"/>
    </source>
</evidence>
<protein>
    <submittedName>
        <fullName evidence="2">Uncharacterized protein</fullName>
    </submittedName>
</protein>
<feature type="region of interest" description="Disordered" evidence="1">
    <location>
        <begin position="136"/>
        <end position="198"/>
    </location>
</feature>
<feature type="region of interest" description="Disordered" evidence="1">
    <location>
        <begin position="78"/>
        <end position="124"/>
    </location>
</feature>
<reference evidence="2 3" key="1">
    <citation type="submission" date="2016-10" db="EMBL/GenBank/DDBJ databases">
        <authorList>
            <person name="de Groot N.N."/>
        </authorList>
    </citation>
    <scope>NUCLEOTIDE SEQUENCE [LARGE SCALE GENOMIC DNA]</scope>
    <source>
        <strain evidence="2 3">NE2</strain>
    </source>
</reference>
<name>A0A1I4D7G5_9HYPH</name>
<gene>
    <name evidence="2" type="ORF">SAMN05444581_1394</name>
</gene>
<dbReference type="Proteomes" id="UP000198755">
    <property type="component" value="Unassembled WGS sequence"/>
</dbReference>
<dbReference type="AlphaFoldDB" id="A0A1I4D7G5"/>
<accession>A0A1I4D7G5</accession>
<dbReference type="STRING" id="1612308.SAMN05444581_1394"/>
<dbReference type="EMBL" id="FOSN01000039">
    <property type="protein sequence ID" value="SFK88317.1"/>
    <property type="molecule type" value="Genomic_DNA"/>
</dbReference>
<evidence type="ECO:0000313" key="3">
    <source>
        <dbReference type="Proteomes" id="UP000198755"/>
    </source>
</evidence>